<sequence length="41" mass="4391">MVMSAYAVDMTAAGKNEMKTAVLKPHEKAGFHRAAVADTQL</sequence>
<evidence type="ECO:0000313" key="2">
    <source>
        <dbReference type="Proteomes" id="UP000216345"/>
    </source>
</evidence>
<accession>A0A256FBK2</accession>
<organism evidence="1 2">
    <name type="scientific">Brucella rhizosphaerae</name>
    <dbReference type="NCBI Taxonomy" id="571254"/>
    <lineage>
        <taxon>Bacteria</taxon>
        <taxon>Pseudomonadati</taxon>
        <taxon>Pseudomonadota</taxon>
        <taxon>Alphaproteobacteria</taxon>
        <taxon>Hyphomicrobiales</taxon>
        <taxon>Brucellaceae</taxon>
        <taxon>Brucella/Ochrobactrum group</taxon>
        <taxon>Brucella</taxon>
    </lineage>
</organism>
<name>A0A256FBK2_9HYPH</name>
<keyword evidence="2" id="KW-1185">Reference proteome</keyword>
<gene>
    <name evidence="1" type="ORF">CEV32_1355</name>
</gene>
<comment type="caution">
    <text evidence="1">The sequence shown here is derived from an EMBL/GenBank/DDBJ whole genome shotgun (WGS) entry which is preliminary data.</text>
</comment>
<dbReference type="Proteomes" id="UP000216345">
    <property type="component" value="Unassembled WGS sequence"/>
</dbReference>
<reference evidence="1 2" key="1">
    <citation type="submission" date="2017-07" db="EMBL/GenBank/DDBJ databases">
        <title>Phylogenetic study on the rhizospheric bacterium Ochrobactrum sp. A44.</title>
        <authorList>
            <person name="Krzyzanowska D.M."/>
            <person name="Ossowicki A."/>
            <person name="Rajewska M."/>
            <person name="Maciag T."/>
            <person name="Kaczynski Z."/>
            <person name="Czerwicka M."/>
            <person name="Jafra S."/>
        </authorList>
    </citation>
    <scope>NUCLEOTIDE SEQUENCE [LARGE SCALE GENOMIC DNA]</scope>
    <source>
        <strain evidence="1 2">PR17</strain>
    </source>
</reference>
<evidence type="ECO:0000313" key="1">
    <source>
        <dbReference type="EMBL" id="OYR11821.1"/>
    </source>
</evidence>
<protein>
    <submittedName>
        <fullName evidence="1">Uncharacterized protein</fullName>
    </submittedName>
</protein>
<dbReference type="AlphaFoldDB" id="A0A256FBK2"/>
<dbReference type="EMBL" id="NNRK01000031">
    <property type="protein sequence ID" value="OYR11821.1"/>
    <property type="molecule type" value="Genomic_DNA"/>
</dbReference>
<proteinExistence type="predicted"/>